<protein>
    <submittedName>
        <fullName evidence="2">ATP-binding protein</fullName>
    </submittedName>
</protein>
<reference evidence="2" key="1">
    <citation type="submission" date="2023-01" db="EMBL/GenBank/DDBJ databases">
        <title>Human gut microbiome strain richness.</title>
        <authorList>
            <person name="Chen-Liaw A."/>
        </authorList>
    </citation>
    <scope>NUCLEOTIDE SEQUENCE</scope>
    <source>
        <strain evidence="2">D8_m1001271B151109d0_201107</strain>
    </source>
</reference>
<keyword evidence="2" id="KW-0067">ATP-binding</keyword>
<evidence type="ECO:0000259" key="1">
    <source>
        <dbReference type="Pfam" id="PF04326"/>
    </source>
</evidence>
<feature type="domain" description="Schlafen AlbA-2" evidence="1">
    <location>
        <begin position="17"/>
        <end position="119"/>
    </location>
</feature>
<keyword evidence="2" id="KW-0547">Nucleotide-binding</keyword>
<dbReference type="GO" id="GO:0005524">
    <property type="term" value="F:ATP binding"/>
    <property type="evidence" value="ECO:0007669"/>
    <property type="project" value="UniProtKB-KW"/>
</dbReference>
<dbReference type="Pfam" id="PF04326">
    <property type="entry name" value="SLFN_AlbA_2"/>
    <property type="match status" value="1"/>
</dbReference>
<name>A0AAW6CPN4_9FIRM</name>
<sequence length="122" mass="13672">MAIPTNIKTLLSGEVVEWARIEFKQTWDAATSLKTICAFANDLDNWGGGYIVIGVEEKDGRPVYPLKGVPSEKLDSYQKNIFSKCKLIRPAYTPIIGVETYQNKQFIVIWCPGGDNRPYSSP</sequence>
<evidence type="ECO:0000313" key="3">
    <source>
        <dbReference type="Proteomes" id="UP001212981"/>
    </source>
</evidence>
<comment type="caution">
    <text evidence="2">The sequence shown here is derived from an EMBL/GenBank/DDBJ whole genome shotgun (WGS) entry which is preliminary data.</text>
</comment>
<dbReference type="InterPro" id="IPR038461">
    <property type="entry name" value="Schlafen_AlbA_2_dom_sf"/>
</dbReference>
<dbReference type="AlphaFoldDB" id="A0AAW6CPN4"/>
<gene>
    <name evidence="2" type="ORF">PND82_00550</name>
</gene>
<dbReference type="RefSeq" id="WP_229035522.1">
    <property type="nucleotide sequence ID" value="NZ_CALCIP010000037.1"/>
</dbReference>
<evidence type="ECO:0000313" key="2">
    <source>
        <dbReference type="EMBL" id="MDB7981306.1"/>
    </source>
</evidence>
<proteinExistence type="predicted"/>
<accession>A0AAW6CPN4</accession>
<dbReference type="Proteomes" id="UP001212981">
    <property type="component" value="Unassembled WGS sequence"/>
</dbReference>
<organism evidence="2 3">
    <name type="scientific">Faecalicoccus pleomorphus</name>
    <dbReference type="NCBI Taxonomy" id="1323"/>
    <lineage>
        <taxon>Bacteria</taxon>
        <taxon>Bacillati</taxon>
        <taxon>Bacillota</taxon>
        <taxon>Erysipelotrichia</taxon>
        <taxon>Erysipelotrichales</taxon>
        <taxon>Erysipelotrichaceae</taxon>
        <taxon>Faecalicoccus</taxon>
    </lineage>
</organism>
<dbReference type="InterPro" id="IPR007421">
    <property type="entry name" value="Schlafen_AlbA_2_dom"/>
</dbReference>
<dbReference type="EMBL" id="JAQLXO010000001">
    <property type="protein sequence ID" value="MDB7981306.1"/>
    <property type="molecule type" value="Genomic_DNA"/>
</dbReference>
<dbReference type="Gene3D" id="3.30.950.30">
    <property type="entry name" value="Schlafen, AAA domain"/>
    <property type="match status" value="1"/>
</dbReference>